<gene>
    <name evidence="3" type="ORF">FS320_33680</name>
</gene>
<organism evidence="3 4">
    <name type="scientific">Microvirga tunisiensis</name>
    <dbReference type="NCBI Taxonomy" id="2108360"/>
    <lineage>
        <taxon>Bacteria</taxon>
        <taxon>Pseudomonadati</taxon>
        <taxon>Pseudomonadota</taxon>
        <taxon>Alphaproteobacteria</taxon>
        <taxon>Hyphomicrobiales</taxon>
        <taxon>Methylobacteriaceae</taxon>
        <taxon>Microvirga</taxon>
    </lineage>
</organism>
<keyword evidence="2" id="KW-0732">Signal</keyword>
<accession>A0A5N7MUW2</accession>
<feature type="region of interest" description="Disordered" evidence="1">
    <location>
        <begin position="178"/>
        <end position="198"/>
    </location>
</feature>
<dbReference type="RefSeq" id="WP_152716758.1">
    <property type="nucleotide sequence ID" value="NZ_VOSJ01000306.1"/>
</dbReference>
<sequence>MLRLGIAAAWIFFGATHAFADEFACQGPFAKDTDHKLLIAAFGRANVSREPIREPEGLEVRASDVFPKDPVRRLVVLWSDEKALRRPARIHQMGSGWSGLEGLRVGSPIEAVEKANGKPFVLYGFEWDYGGSIESWKGGALGALPGGCIFSPIFETDEAAPDEALSVAAGDSEFASDSSAMRAAKPKVRSLHLSNPRQ</sequence>
<protein>
    <submittedName>
        <fullName evidence="3">Uncharacterized protein</fullName>
    </submittedName>
</protein>
<keyword evidence="4" id="KW-1185">Reference proteome</keyword>
<evidence type="ECO:0000256" key="1">
    <source>
        <dbReference type="SAM" id="MobiDB-lite"/>
    </source>
</evidence>
<dbReference type="EMBL" id="VOSK01000281">
    <property type="protein sequence ID" value="MPR29884.1"/>
    <property type="molecule type" value="Genomic_DNA"/>
</dbReference>
<evidence type="ECO:0000256" key="2">
    <source>
        <dbReference type="SAM" id="SignalP"/>
    </source>
</evidence>
<evidence type="ECO:0000313" key="3">
    <source>
        <dbReference type="EMBL" id="MPR29884.1"/>
    </source>
</evidence>
<dbReference type="AlphaFoldDB" id="A0A5N7MUW2"/>
<proteinExistence type="predicted"/>
<evidence type="ECO:0000313" key="4">
    <source>
        <dbReference type="Proteomes" id="UP000403266"/>
    </source>
</evidence>
<dbReference type="Proteomes" id="UP000403266">
    <property type="component" value="Unassembled WGS sequence"/>
</dbReference>
<feature type="signal peptide" evidence="2">
    <location>
        <begin position="1"/>
        <end position="20"/>
    </location>
</feature>
<dbReference type="OrthoDB" id="1144014at2"/>
<feature type="chain" id="PRO_5030135788" evidence="2">
    <location>
        <begin position="21"/>
        <end position="198"/>
    </location>
</feature>
<reference evidence="3 4" key="1">
    <citation type="journal article" date="2019" name="Syst. Appl. Microbiol.">
        <title>Microvirga tunisiensis sp. nov., a root nodule symbiotic bacterium isolated from Lupinus micranthus and L. luteus grown in Northern Tunisia.</title>
        <authorList>
            <person name="Msaddak A."/>
            <person name="Rejili M."/>
            <person name="Duran D."/>
            <person name="Mars M."/>
            <person name="Palacios J.M."/>
            <person name="Ruiz-Argueso T."/>
            <person name="Rey L."/>
            <person name="Imperial J."/>
        </authorList>
    </citation>
    <scope>NUCLEOTIDE SEQUENCE [LARGE SCALE GENOMIC DNA]</scope>
    <source>
        <strain evidence="3 4">Lmie10</strain>
    </source>
</reference>
<name>A0A5N7MUW2_9HYPH</name>
<comment type="caution">
    <text evidence="3">The sequence shown here is derived from an EMBL/GenBank/DDBJ whole genome shotgun (WGS) entry which is preliminary data.</text>
</comment>